<dbReference type="GO" id="GO:0001653">
    <property type="term" value="F:peptide receptor activity"/>
    <property type="evidence" value="ECO:0007669"/>
    <property type="project" value="TreeGrafter"/>
</dbReference>
<accession>A0A9N8EWI8</accession>
<keyword evidence="11" id="KW-0675">Receptor</keyword>
<feature type="compositionally biased region" description="Low complexity" evidence="7">
    <location>
        <begin position="553"/>
        <end position="564"/>
    </location>
</feature>
<dbReference type="Gene3D" id="1.10.1300.10">
    <property type="entry name" value="3'5'-cyclic nucleotide phosphodiesterase, catalytic domain"/>
    <property type="match status" value="1"/>
</dbReference>
<dbReference type="InterPro" id="IPR029787">
    <property type="entry name" value="Nucleotide_cyclase"/>
</dbReference>
<evidence type="ECO:0000259" key="9">
    <source>
        <dbReference type="PROSITE" id="PS50125"/>
    </source>
</evidence>
<feature type="region of interest" description="Disordered" evidence="7">
    <location>
        <begin position="31"/>
        <end position="83"/>
    </location>
</feature>
<evidence type="ECO:0000256" key="4">
    <source>
        <dbReference type="ARBA" id="ARBA00022989"/>
    </source>
</evidence>
<comment type="caution">
    <text evidence="11">The sequence shown here is derived from an EMBL/GenBank/DDBJ whole genome shotgun (WGS) entry which is preliminary data.</text>
</comment>
<keyword evidence="3" id="KW-0547">Nucleotide-binding</keyword>
<dbReference type="PROSITE" id="PS50125">
    <property type="entry name" value="GUANYLATE_CYCLASE_2"/>
    <property type="match status" value="1"/>
</dbReference>
<comment type="subcellular location">
    <subcellularLocation>
        <location evidence="1">Membrane</location>
    </subcellularLocation>
</comment>
<dbReference type="GO" id="GO:0004383">
    <property type="term" value="F:guanylate cyclase activity"/>
    <property type="evidence" value="ECO:0007669"/>
    <property type="project" value="TreeGrafter"/>
</dbReference>
<keyword evidence="5 8" id="KW-0472">Membrane</keyword>
<evidence type="ECO:0000259" key="10">
    <source>
        <dbReference type="PROSITE" id="PS51845"/>
    </source>
</evidence>
<dbReference type="SUPFAM" id="SSF55073">
    <property type="entry name" value="Nucleotide cyclase"/>
    <property type="match status" value="1"/>
</dbReference>
<proteinExistence type="predicted"/>
<feature type="domain" description="PDEase" evidence="10">
    <location>
        <begin position="830"/>
        <end position="1059"/>
    </location>
</feature>
<protein>
    <submittedName>
        <fullName evidence="11">Receptor-type guanylate cyclase gcy</fullName>
    </submittedName>
</protein>
<dbReference type="Pfam" id="PF00233">
    <property type="entry name" value="PDEase_I"/>
    <property type="match status" value="1"/>
</dbReference>
<reference evidence="11" key="1">
    <citation type="submission" date="2020-06" db="EMBL/GenBank/DDBJ databases">
        <authorList>
            <consortium name="Plant Systems Biology data submission"/>
        </authorList>
    </citation>
    <scope>NUCLEOTIDE SEQUENCE</scope>
    <source>
        <strain evidence="11">D6</strain>
    </source>
</reference>
<dbReference type="GO" id="GO:0004016">
    <property type="term" value="F:adenylate cyclase activity"/>
    <property type="evidence" value="ECO:0007669"/>
    <property type="project" value="TreeGrafter"/>
</dbReference>
<dbReference type="InterPro" id="IPR036971">
    <property type="entry name" value="PDEase_catalytic_dom_sf"/>
</dbReference>
<evidence type="ECO:0000256" key="8">
    <source>
        <dbReference type="SAM" id="Phobius"/>
    </source>
</evidence>
<evidence type="ECO:0000313" key="11">
    <source>
        <dbReference type="EMBL" id="CAB9528546.1"/>
    </source>
</evidence>
<evidence type="ECO:0000256" key="5">
    <source>
        <dbReference type="ARBA" id="ARBA00023136"/>
    </source>
</evidence>
<evidence type="ECO:0000256" key="1">
    <source>
        <dbReference type="ARBA" id="ARBA00004370"/>
    </source>
</evidence>
<dbReference type="EMBL" id="CAICTM010002250">
    <property type="protein sequence ID" value="CAB9528546.1"/>
    <property type="molecule type" value="Genomic_DNA"/>
</dbReference>
<sequence>MAERASLKYNNLARQESSDFCASSDSNERAFVDEILQDEPQEDVSVSEECFDEDDEDLEGTGVSSSGRAKSDSDSVVQDPEEDEKIKFTPEMTRNVFRLRMLVIVVLFIAAGVVSFVVFSVSNGGEIEEFESNYEGTATKVLEVFQGIFTEKLDAVASLAIATTAHSVDHKDHWPFSTLSFFQERATAARKQSGTLFTAVVPLVTYEDRDAWENYTRVDPVGWIQEGLDAQDQWDPMRLGVSLPSYAGTVHPGYIVHDDWELGLIRDEGYGPYFPIWAASPVVKGLVNFNLGSLPTWLEEIATSMQKNAVVIGRMLTPPPGNALHAGFLTRFFATLLSIKYAKPTEYQGDPFSYVFFPIFNNFDHNHTSVAVLFTVINWATFFENLLPDNIMGVTLVLENGCDQPFTYTINGPEVVFQGPGDLHDMKYDEFMRTASFKELENRTKSASDVSNINFALDSNECPYSIRIYPSQAYVNMHTTATPETITTAVAGIFIFTALMFLIYDRLVERRQKIILSKATHSTAILSSIYPKNIRDRLLEDAERKDKEGNGSGKKNGNNSNSPGDFMAPNHRLKSFLSGSAAGSMDGTSGGQPLADLFPHTTVLFADIAGFTAWSSVRDPSQVFILLQTLYGAFDDLAKRRRVFKIETIGDCYVAVTGLPKPQDNHAIIMARFAHDCLVRMRQVTRQLISLGPGTDELGIRLGLHSGPVTAGVLRGDRARFQLFGDTVNTAARMESTGVRNRIQVSQQTAALLTAAGKGHWLKARDDCVHAKGKGVLSTFWVLVKRGGSVASSSSSVSDATPGSSVPSLSIADRKAMEEASRRSRLVDWVVEMLLHYMQQICALRHTKNVAPSTEDLVLTKTDCNLDELVDAISLPKIDASKMKVPKEEAISKEAVDQLRNLVTEIAKTYNDNPFHNWDHACHVTMACHKFLQRIISPDLDVAELELAEKNTEKFVSNLHDFTHGINSDPVARTAIIFSALIHDADHRGVSNAQLAREDEAMAEFYNKKSIAEQNSLDICWNMLMSPEYSDLRRCLFANESDMRRFRQVCVNVVLATDIFDKELNDLRKARWNRAFAIVTESKDGQDEEQAVVDASPPEEKPTGNDSGLRATIVIEHIIQASDVSHTMQHWHVYRKWNRLLFHEMHEAYRNGRMGADPAKFWYQGELGFFDNYIIPLARKLKDCNVFGVSSEECLNYALRNREEWQERGTEIVEDLVAELAEKEIKEAAKETIEE</sequence>
<dbReference type="PROSITE" id="PS51845">
    <property type="entry name" value="PDEASE_I_2"/>
    <property type="match status" value="1"/>
</dbReference>
<evidence type="ECO:0000256" key="2">
    <source>
        <dbReference type="ARBA" id="ARBA00022692"/>
    </source>
</evidence>
<dbReference type="AlphaFoldDB" id="A0A9N8EWI8"/>
<evidence type="ECO:0000256" key="3">
    <source>
        <dbReference type="ARBA" id="ARBA00022741"/>
    </source>
</evidence>
<dbReference type="InterPro" id="IPR001054">
    <property type="entry name" value="A/G_cyclase"/>
</dbReference>
<keyword evidence="2 8" id="KW-0812">Transmembrane</keyword>
<dbReference type="PANTHER" id="PTHR11920:SF335">
    <property type="entry name" value="GUANYLATE CYCLASE"/>
    <property type="match status" value="1"/>
</dbReference>
<dbReference type="GO" id="GO:0000166">
    <property type="term" value="F:nucleotide binding"/>
    <property type="evidence" value="ECO:0007669"/>
    <property type="project" value="UniProtKB-KW"/>
</dbReference>
<dbReference type="Gene3D" id="3.30.70.1230">
    <property type="entry name" value="Nucleotide cyclase"/>
    <property type="match status" value="1"/>
</dbReference>
<dbReference type="CDD" id="cd07302">
    <property type="entry name" value="CHD"/>
    <property type="match status" value="1"/>
</dbReference>
<feature type="compositionally biased region" description="Acidic residues" evidence="7">
    <location>
        <begin position="35"/>
        <end position="59"/>
    </location>
</feature>
<keyword evidence="4 8" id="KW-1133">Transmembrane helix</keyword>
<evidence type="ECO:0000256" key="6">
    <source>
        <dbReference type="ARBA" id="ARBA00023239"/>
    </source>
</evidence>
<dbReference type="Pfam" id="PF00211">
    <property type="entry name" value="Guanylate_cyc"/>
    <property type="match status" value="1"/>
</dbReference>
<evidence type="ECO:0000256" key="7">
    <source>
        <dbReference type="SAM" id="MobiDB-lite"/>
    </source>
</evidence>
<dbReference type="GO" id="GO:0007168">
    <property type="term" value="P:receptor guanylyl cyclase signaling pathway"/>
    <property type="evidence" value="ECO:0007669"/>
    <property type="project" value="TreeGrafter"/>
</dbReference>
<organism evidence="11 12">
    <name type="scientific">Seminavis robusta</name>
    <dbReference type="NCBI Taxonomy" id="568900"/>
    <lineage>
        <taxon>Eukaryota</taxon>
        <taxon>Sar</taxon>
        <taxon>Stramenopiles</taxon>
        <taxon>Ochrophyta</taxon>
        <taxon>Bacillariophyta</taxon>
        <taxon>Bacillariophyceae</taxon>
        <taxon>Bacillariophycidae</taxon>
        <taxon>Naviculales</taxon>
        <taxon>Naviculaceae</taxon>
        <taxon>Seminavis</taxon>
    </lineage>
</organism>
<feature type="region of interest" description="Disordered" evidence="7">
    <location>
        <begin position="1087"/>
        <end position="1107"/>
    </location>
</feature>
<keyword evidence="12" id="KW-1185">Reference proteome</keyword>
<name>A0A9N8EWI8_9STRA</name>
<feature type="transmembrane region" description="Helical" evidence="8">
    <location>
        <begin position="101"/>
        <end position="121"/>
    </location>
</feature>
<gene>
    <name evidence="11" type="ORF">SEMRO_2252_G320860.1</name>
</gene>
<dbReference type="GO" id="GO:0035556">
    <property type="term" value="P:intracellular signal transduction"/>
    <property type="evidence" value="ECO:0007669"/>
    <property type="project" value="InterPro"/>
</dbReference>
<dbReference type="Proteomes" id="UP001153069">
    <property type="component" value="Unassembled WGS sequence"/>
</dbReference>
<dbReference type="PANTHER" id="PTHR11920">
    <property type="entry name" value="GUANYLYL CYCLASE"/>
    <property type="match status" value="1"/>
</dbReference>
<dbReference type="InterPro" id="IPR003607">
    <property type="entry name" value="HD/PDEase_dom"/>
</dbReference>
<dbReference type="OrthoDB" id="546632at2759"/>
<dbReference type="InterPro" id="IPR002073">
    <property type="entry name" value="PDEase_catalytic_dom"/>
</dbReference>
<dbReference type="GO" id="GO:0004114">
    <property type="term" value="F:3',5'-cyclic-nucleotide phosphodiesterase activity"/>
    <property type="evidence" value="ECO:0007669"/>
    <property type="project" value="InterPro"/>
</dbReference>
<dbReference type="SMART" id="SM00044">
    <property type="entry name" value="CYCc"/>
    <property type="match status" value="1"/>
</dbReference>
<dbReference type="InterPro" id="IPR050401">
    <property type="entry name" value="Cyclic_nucleotide_synthase"/>
</dbReference>
<feature type="region of interest" description="Disordered" evidence="7">
    <location>
        <begin position="543"/>
        <end position="565"/>
    </location>
</feature>
<keyword evidence="6" id="KW-0456">Lyase</keyword>
<dbReference type="SMART" id="SM00471">
    <property type="entry name" value="HDc"/>
    <property type="match status" value="1"/>
</dbReference>
<evidence type="ECO:0000313" key="12">
    <source>
        <dbReference type="Proteomes" id="UP001153069"/>
    </source>
</evidence>
<dbReference type="SUPFAM" id="SSF109604">
    <property type="entry name" value="HD-domain/PDEase-like"/>
    <property type="match status" value="1"/>
</dbReference>
<feature type="domain" description="Guanylate cyclase" evidence="9">
    <location>
        <begin position="602"/>
        <end position="735"/>
    </location>
</feature>
<dbReference type="GO" id="GO:0005886">
    <property type="term" value="C:plasma membrane"/>
    <property type="evidence" value="ECO:0007669"/>
    <property type="project" value="TreeGrafter"/>
</dbReference>